<protein>
    <submittedName>
        <fullName evidence="9">DMT family transporter</fullName>
    </submittedName>
</protein>
<comment type="similarity">
    <text evidence="2">Belongs to the EamA transporter family.</text>
</comment>
<evidence type="ECO:0000256" key="6">
    <source>
        <dbReference type="ARBA" id="ARBA00023136"/>
    </source>
</evidence>
<keyword evidence="6 7" id="KW-0472">Membrane</keyword>
<evidence type="ECO:0000256" key="3">
    <source>
        <dbReference type="ARBA" id="ARBA00022475"/>
    </source>
</evidence>
<reference evidence="9" key="2">
    <citation type="journal article" date="2021" name="PeerJ">
        <title>Extensive microbial diversity within the chicken gut microbiome revealed by metagenomics and culture.</title>
        <authorList>
            <person name="Gilroy R."/>
            <person name="Ravi A."/>
            <person name="Getino M."/>
            <person name="Pursley I."/>
            <person name="Horton D.L."/>
            <person name="Alikhan N.F."/>
            <person name="Baker D."/>
            <person name="Gharbi K."/>
            <person name="Hall N."/>
            <person name="Watson M."/>
            <person name="Adriaenssens E.M."/>
            <person name="Foster-Nyarko E."/>
            <person name="Jarju S."/>
            <person name="Secka A."/>
            <person name="Antonio M."/>
            <person name="Oren A."/>
            <person name="Chaudhuri R.R."/>
            <person name="La Ragione R."/>
            <person name="Hildebrand F."/>
            <person name="Pallen M.J."/>
        </authorList>
    </citation>
    <scope>NUCLEOTIDE SEQUENCE</scope>
    <source>
        <strain evidence="9">ChiSjej3B21-11622</strain>
    </source>
</reference>
<feature type="transmembrane region" description="Helical" evidence="7">
    <location>
        <begin position="98"/>
        <end position="117"/>
    </location>
</feature>
<evidence type="ECO:0000256" key="5">
    <source>
        <dbReference type="ARBA" id="ARBA00022989"/>
    </source>
</evidence>
<dbReference type="Pfam" id="PF00892">
    <property type="entry name" value="EamA"/>
    <property type="match status" value="2"/>
</dbReference>
<gene>
    <name evidence="9" type="ORF">IAB26_05435</name>
</gene>
<evidence type="ECO:0000256" key="2">
    <source>
        <dbReference type="ARBA" id="ARBA00007362"/>
    </source>
</evidence>
<sequence length="313" mass="34289">MEREKRTGFWAKIALFTAALIWGISFFIVKDTTDQIPPNLLLAIRFTIGCAVLAVIFRKRLKKLNREYFKCGAVIGLCLFLAYSSQTIGITDTTPGKNAFLTAVYCVIVPFLFWAVNKTRPDRYNLLAAVICLTGIGMVSLTDGFSIRMGDALTLLGGFFYALHMVVVAKLAKDKDPMLISTLQFGYAAVCSWIVTLVFEPMPALSVFHLNVAGGILFLALGCTALGLTLQNFGQKYTHPAAASIILSLESVFGVLFSILFYGEKMTARLVLGFVLIFIAILISETKLEFLRKHEGIPKSAAQGRGTAAEEQS</sequence>
<evidence type="ECO:0000256" key="1">
    <source>
        <dbReference type="ARBA" id="ARBA00004651"/>
    </source>
</evidence>
<feature type="transmembrane region" description="Helical" evidence="7">
    <location>
        <begin position="40"/>
        <end position="57"/>
    </location>
</feature>
<dbReference type="InterPro" id="IPR051258">
    <property type="entry name" value="Diverse_Substrate_Transporter"/>
</dbReference>
<comment type="subcellular location">
    <subcellularLocation>
        <location evidence="1">Cell membrane</location>
        <topology evidence="1">Multi-pass membrane protein</topology>
    </subcellularLocation>
</comment>
<feature type="transmembrane region" description="Helical" evidence="7">
    <location>
        <begin position="69"/>
        <end position="86"/>
    </location>
</feature>
<dbReference type="SUPFAM" id="SSF103481">
    <property type="entry name" value="Multidrug resistance efflux transporter EmrE"/>
    <property type="match status" value="2"/>
</dbReference>
<dbReference type="GO" id="GO:0005886">
    <property type="term" value="C:plasma membrane"/>
    <property type="evidence" value="ECO:0007669"/>
    <property type="project" value="UniProtKB-SubCell"/>
</dbReference>
<evidence type="ECO:0000256" key="4">
    <source>
        <dbReference type="ARBA" id="ARBA00022692"/>
    </source>
</evidence>
<feature type="transmembrane region" description="Helical" evidence="7">
    <location>
        <begin position="124"/>
        <end position="141"/>
    </location>
</feature>
<keyword evidence="4 7" id="KW-0812">Transmembrane</keyword>
<keyword evidence="3" id="KW-1003">Cell membrane</keyword>
<reference evidence="9" key="1">
    <citation type="submission" date="2020-10" db="EMBL/GenBank/DDBJ databases">
        <authorList>
            <person name="Gilroy R."/>
        </authorList>
    </citation>
    <scope>NUCLEOTIDE SEQUENCE</scope>
    <source>
        <strain evidence="9">ChiSjej3B21-11622</strain>
    </source>
</reference>
<evidence type="ECO:0000313" key="10">
    <source>
        <dbReference type="Proteomes" id="UP000886886"/>
    </source>
</evidence>
<name>A0A9D1D1Q6_9FIRM</name>
<organism evidence="9 10">
    <name type="scientific">Candidatus Limivivens merdigallinarum</name>
    <dbReference type="NCBI Taxonomy" id="2840859"/>
    <lineage>
        <taxon>Bacteria</taxon>
        <taxon>Bacillati</taxon>
        <taxon>Bacillota</taxon>
        <taxon>Clostridia</taxon>
        <taxon>Lachnospirales</taxon>
        <taxon>Lachnospiraceae</taxon>
        <taxon>Lachnospiraceae incertae sedis</taxon>
        <taxon>Candidatus Limivivens</taxon>
    </lineage>
</organism>
<dbReference type="Proteomes" id="UP000886886">
    <property type="component" value="Unassembled WGS sequence"/>
</dbReference>
<dbReference type="EMBL" id="DVFT01000081">
    <property type="protein sequence ID" value="HIQ95989.1"/>
    <property type="molecule type" value="Genomic_DNA"/>
</dbReference>
<dbReference type="InterPro" id="IPR037185">
    <property type="entry name" value="EmrE-like"/>
</dbReference>
<feature type="domain" description="EamA" evidence="8">
    <location>
        <begin position="11"/>
        <end position="140"/>
    </location>
</feature>
<dbReference type="AlphaFoldDB" id="A0A9D1D1Q6"/>
<keyword evidence="5 7" id="KW-1133">Transmembrane helix</keyword>
<evidence type="ECO:0000313" key="9">
    <source>
        <dbReference type="EMBL" id="HIQ95989.1"/>
    </source>
</evidence>
<feature type="transmembrane region" description="Helical" evidence="7">
    <location>
        <begin position="9"/>
        <end position="28"/>
    </location>
</feature>
<feature type="transmembrane region" description="Helical" evidence="7">
    <location>
        <begin position="179"/>
        <end position="199"/>
    </location>
</feature>
<evidence type="ECO:0000256" key="7">
    <source>
        <dbReference type="SAM" id="Phobius"/>
    </source>
</evidence>
<feature type="domain" description="EamA" evidence="8">
    <location>
        <begin position="149"/>
        <end position="283"/>
    </location>
</feature>
<dbReference type="InterPro" id="IPR000620">
    <property type="entry name" value="EamA_dom"/>
</dbReference>
<feature type="transmembrane region" description="Helical" evidence="7">
    <location>
        <begin position="242"/>
        <end position="262"/>
    </location>
</feature>
<dbReference type="PANTHER" id="PTHR42920:SF5">
    <property type="entry name" value="EAMA DOMAIN-CONTAINING PROTEIN"/>
    <property type="match status" value="1"/>
</dbReference>
<proteinExistence type="inferred from homology"/>
<comment type="caution">
    <text evidence="9">The sequence shown here is derived from an EMBL/GenBank/DDBJ whole genome shotgun (WGS) entry which is preliminary data.</text>
</comment>
<feature type="transmembrane region" description="Helical" evidence="7">
    <location>
        <begin position="205"/>
        <end position="230"/>
    </location>
</feature>
<evidence type="ECO:0000259" key="8">
    <source>
        <dbReference type="Pfam" id="PF00892"/>
    </source>
</evidence>
<accession>A0A9D1D1Q6</accession>
<feature type="transmembrane region" description="Helical" evidence="7">
    <location>
        <begin position="153"/>
        <end position="172"/>
    </location>
</feature>
<feature type="transmembrane region" description="Helical" evidence="7">
    <location>
        <begin position="268"/>
        <end position="284"/>
    </location>
</feature>
<dbReference type="PANTHER" id="PTHR42920">
    <property type="entry name" value="OS03G0707200 PROTEIN-RELATED"/>
    <property type="match status" value="1"/>
</dbReference>